<accession>A0A1I1LE88</accession>
<dbReference type="AlphaFoldDB" id="A0A1I1LE88"/>
<evidence type="ECO:0000313" key="1">
    <source>
        <dbReference type="EMBL" id="SFC71321.1"/>
    </source>
</evidence>
<dbReference type="Proteomes" id="UP000199514">
    <property type="component" value="Unassembled WGS sequence"/>
</dbReference>
<dbReference type="RefSeq" id="WP_091514280.1">
    <property type="nucleotide sequence ID" value="NZ_FOLE01000008.1"/>
</dbReference>
<dbReference type="EMBL" id="FOLE01000008">
    <property type="protein sequence ID" value="SFC71321.1"/>
    <property type="molecule type" value="Genomic_DNA"/>
</dbReference>
<organism evidence="1 2">
    <name type="scientific">Flexibacter flexilis DSM 6793</name>
    <dbReference type="NCBI Taxonomy" id="927664"/>
    <lineage>
        <taxon>Bacteria</taxon>
        <taxon>Pseudomonadati</taxon>
        <taxon>Bacteroidota</taxon>
        <taxon>Cytophagia</taxon>
        <taxon>Cytophagales</taxon>
        <taxon>Flexibacteraceae</taxon>
        <taxon>Flexibacter</taxon>
    </lineage>
</organism>
<reference evidence="1 2" key="1">
    <citation type="submission" date="2016-10" db="EMBL/GenBank/DDBJ databases">
        <authorList>
            <person name="de Groot N.N."/>
        </authorList>
    </citation>
    <scope>NUCLEOTIDE SEQUENCE [LARGE SCALE GENOMIC DNA]</scope>
    <source>
        <strain evidence="1 2">DSM 6793</strain>
    </source>
</reference>
<name>A0A1I1LE88_9BACT</name>
<evidence type="ECO:0000313" key="2">
    <source>
        <dbReference type="Proteomes" id="UP000199514"/>
    </source>
</evidence>
<gene>
    <name evidence="1" type="ORF">SAMN05421780_108192</name>
</gene>
<dbReference type="STRING" id="927664.SAMN05421780_108192"/>
<protein>
    <submittedName>
        <fullName evidence="1">Uncharacterized protein</fullName>
    </submittedName>
</protein>
<sequence>MNELNLNQEQLSALEDMAALFFSLEELAVIMQVERERFVSSYQMRTGVIYETVQRGRLRQEALVRKKNFELAQQGSSPAITAALKLIDSIKLGEEIR</sequence>
<proteinExistence type="predicted"/>
<keyword evidence="2" id="KW-1185">Reference proteome</keyword>